<feature type="region of interest" description="Disordered" evidence="1">
    <location>
        <begin position="24"/>
        <end position="69"/>
    </location>
</feature>
<dbReference type="AlphaFoldDB" id="A0A2S7YQF1"/>
<dbReference type="Proteomes" id="UP000237441">
    <property type="component" value="Unassembled WGS sequence"/>
</dbReference>
<feature type="compositionally biased region" description="Basic and acidic residues" evidence="1">
    <location>
        <begin position="55"/>
        <end position="64"/>
    </location>
</feature>
<accession>A0A2S7YQF1</accession>
<evidence type="ECO:0008006" key="4">
    <source>
        <dbReference type="Google" id="ProtNLM"/>
    </source>
</evidence>
<protein>
    <recommendedName>
        <fullName evidence="4">Chromo domain-containing protein</fullName>
    </recommendedName>
</protein>
<reference evidence="2 3" key="1">
    <citation type="submission" date="2016-07" db="EMBL/GenBank/DDBJ databases">
        <title>Comparative genomics of the entomopathogenic fungus Beauveria bassiana.</title>
        <authorList>
            <person name="Valero Jimenez C.A."/>
            <person name="Zwaan B.J."/>
            <person name="Van Kan J.A."/>
            <person name="Takken W."/>
            <person name="Debets A.J."/>
            <person name="Schoustra S.E."/>
            <person name="Koenraadt C.J."/>
        </authorList>
    </citation>
    <scope>NUCLEOTIDE SEQUENCE [LARGE SCALE GENOMIC DNA]</scope>
    <source>
        <strain evidence="2 3">ARSEF 8028</strain>
    </source>
</reference>
<proteinExistence type="predicted"/>
<evidence type="ECO:0000256" key="1">
    <source>
        <dbReference type="SAM" id="MobiDB-lite"/>
    </source>
</evidence>
<evidence type="ECO:0000313" key="3">
    <source>
        <dbReference type="Proteomes" id="UP000237441"/>
    </source>
</evidence>
<dbReference type="EMBL" id="JRHA01000010">
    <property type="protein sequence ID" value="PQK18052.1"/>
    <property type="molecule type" value="Genomic_DNA"/>
</dbReference>
<evidence type="ECO:0000313" key="2">
    <source>
        <dbReference type="EMBL" id="PQK18052.1"/>
    </source>
</evidence>
<organism evidence="2 3">
    <name type="scientific">Beauveria bassiana</name>
    <name type="common">White muscardine disease fungus</name>
    <name type="synonym">Tritirachium shiotae</name>
    <dbReference type="NCBI Taxonomy" id="176275"/>
    <lineage>
        <taxon>Eukaryota</taxon>
        <taxon>Fungi</taxon>
        <taxon>Dikarya</taxon>
        <taxon>Ascomycota</taxon>
        <taxon>Pezizomycotina</taxon>
        <taxon>Sordariomycetes</taxon>
        <taxon>Hypocreomycetidae</taxon>
        <taxon>Hypocreales</taxon>
        <taxon>Cordycipitaceae</taxon>
        <taxon>Beauveria</taxon>
    </lineage>
</organism>
<sequence>MLKKSKGKNSWRCCSEVSPSCDLDASNASTVIGKRKRPTSLVPRQTKPARGGRARASERTKGQSEEAPCDSDLSMLQYVKKHRMVDSAHRHIQLCCHLKDGADVWLRESTVQKASNAAVCTYWGCGPGEEWKRPGTESVLDSISPEPLKLMAYRKNAAEVRLQMVGSPASQEQWMSVEDVKAQWPTFYEENCAHAQSSPSAQTTMHIQGPGSEERELQTIVGHRLQEDDEGGGSQFQLSCQWDSGPETWEDEVKIQSVWNAAVLTYWNSEPGLRTLQAEGKVPHRYLRIQSHDEPNRTMEVQWLGYSACADETSWESFSKVKEKWSSAFESYVKLHSLESLLDS</sequence>
<dbReference type="OrthoDB" id="5075809at2759"/>
<comment type="caution">
    <text evidence="2">The sequence shown here is derived from an EMBL/GenBank/DDBJ whole genome shotgun (WGS) entry which is preliminary data.</text>
</comment>
<name>A0A2S7YQF1_BEABA</name>
<gene>
    <name evidence="2" type="ORF">BB8028_0010g00410</name>
</gene>